<evidence type="ECO:0000256" key="1">
    <source>
        <dbReference type="ARBA" id="ARBA00022490"/>
    </source>
</evidence>
<dbReference type="SUPFAM" id="SSF51215">
    <property type="entry name" value="Regulatory protein AraC"/>
    <property type="match status" value="1"/>
</dbReference>
<keyword evidence="2" id="KW-0805">Transcription regulation</keyword>
<evidence type="ECO:0000256" key="5">
    <source>
        <dbReference type="ARBA" id="ARBA00023163"/>
    </source>
</evidence>
<dbReference type="Pfam" id="PF02311">
    <property type="entry name" value="AraC_binding"/>
    <property type="match status" value="1"/>
</dbReference>
<keyword evidence="5" id="KW-0804">Transcription</keyword>
<dbReference type="SUPFAM" id="SSF46689">
    <property type="entry name" value="Homeodomain-like"/>
    <property type="match status" value="2"/>
</dbReference>
<dbReference type="InterPro" id="IPR014710">
    <property type="entry name" value="RmlC-like_jellyroll"/>
</dbReference>
<dbReference type="InterPro" id="IPR003313">
    <property type="entry name" value="AraC-bd"/>
</dbReference>
<proteinExistence type="predicted"/>
<dbReference type="InterPro" id="IPR018060">
    <property type="entry name" value="HTH_AraC"/>
</dbReference>
<keyword evidence="3" id="KW-0238">DNA-binding</keyword>
<dbReference type="GO" id="GO:0043565">
    <property type="term" value="F:sequence-specific DNA binding"/>
    <property type="evidence" value="ECO:0007669"/>
    <property type="project" value="InterPro"/>
</dbReference>
<dbReference type="InterPro" id="IPR018062">
    <property type="entry name" value="HTH_AraC-typ_CS"/>
</dbReference>
<evidence type="ECO:0000313" key="8">
    <source>
        <dbReference type="Proteomes" id="UP000501868"/>
    </source>
</evidence>
<dbReference type="GO" id="GO:0003700">
    <property type="term" value="F:DNA-binding transcription factor activity"/>
    <property type="evidence" value="ECO:0007669"/>
    <property type="project" value="InterPro"/>
</dbReference>
<gene>
    <name evidence="7" type="ORF">HFZ78_29445</name>
</gene>
<dbReference type="InterPro" id="IPR020449">
    <property type="entry name" value="Tscrpt_reg_AraC-type_HTH"/>
</dbReference>
<dbReference type="EMBL" id="CP051128">
    <property type="protein sequence ID" value="QIZ10324.1"/>
    <property type="molecule type" value="Genomic_DNA"/>
</dbReference>
<reference evidence="7 8" key="2">
    <citation type="submission" date="2020-04" db="EMBL/GenBank/DDBJ databases">
        <authorList>
            <person name="Fomenkov A."/>
            <person name="Anton B.P."/>
            <person name="Roberts R.J."/>
        </authorList>
    </citation>
    <scope>NUCLEOTIDE SEQUENCE [LARGE SCALE GENOMIC DNA]</scope>
    <source>
        <strain evidence="7 8">S2</strain>
    </source>
</reference>
<dbReference type="PANTHER" id="PTHR46796">
    <property type="entry name" value="HTH-TYPE TRANSCRIPTIONAL ACTIVATOR RHAS-RELATED"/>
    <property type="match status" value="1"/>
</dbReference>
<dbReference type="SMART" id="SM00342">
    <property type="entry name" value="HTH_ARAC"/>
    <property type="match status" value="1"/>
</dbReference>
<accession>A0A6H1P9M3</accession>
<dbReference type="PRINTS" id="PR00032">
    <property type="entry name" value="HTHARAC"/>
</dbReference>
<evidence type="ECO:0000259" key="6">
    <source>
        <dbReference type="PROSITE" id="PS01124"/>
    </source>
</evidence>
<dbReference type="Proteomes" id="UP000501868">
    <property type="component" value="Chromosome"/>
</dbReference>
<dbReference type="PANTHER" id="PTHR46796:SF13">
    <property type="entry name" value="HTH-TYPE TRANSCRIPTIONAL ACTIVATOR RHAS"/>
    <property type="match status" value="1"/>
</dbReference>
<dbReference type="InterPro" id="IPR050204">
    <property type="entry name" value="AraC_XylS_family_regulators"/>
</dbReference>
<organism evidence="7 8">
    <name type="scientific">Priestia megaterium</name>
    <name type="common">Bacillus megaterium</name>
    <dbReference type="NCBI Taxonomy" id="1404"/>
    <lineage>
        <taxon>Bacteria</taxon>
        <taxon>Bacillati</taxon>
        <taxon>Bacillota</taxon>
        <taxon>Bacilli</taxon>
        <taxon>Bacillales</taxon>
        <taxon>Bacillaceae</taxon>
        <taxon>Priestia</taxon>
    </lineage>
</organism>
<dbReference type="PROSITE" id="PS00041">
    <property type="entry name" value="HTH_ARAC_FAMILY_1"/>
    <property type="match status" value="1"/>
</dbReference>
<name>A0A6H1P9M3_PRIMG</name>
<dbReference type="PROSITE" id="PS01124">
    <property type="entry name" value="HTH_ARAC_FAMILY_2"/>
    <property type="match status" value="1"/>
</dbReference>
<dbReference type="InterPro" id="IPR037923">
    <property type="entry name" value="HTH-like"/>
</dbReference>
<sequence>MYVEHLHLQRSFAFCRVWGSDEEHDLHVHDCLEIGIVLKNELEYRFNDHTYIGRPGDVFLCRPFEPHWSFSKPDKPFECILVLFTPSAVHKIPDGNQLLKPFYTAQGVQPLIPANTIYAKAISKAATLAMEAQEQMTDTWTTHQFMYFIDILLQVNQFVKETSSTNNLKLPPSEIVEAVGYMLDHYHEPLDIEKLSWQVGLGRTMFFKEFRRLTGLTPNEFLNRLRIQSASDLLRSTNKSMIDLAFASGFQSLSAFNKQFKRYTGLSPREYRKKNGKYVNENNTYE</sequence>
<feature type="domain" description="HTH araC/xylS-type" evidence="6">
    <location>
        <begin position="176"/>
        <end position="274"/>
    </location>
</feature>
<dbReference type="Pfam" id="PF12833">
    <property type="entry name" value="HTH_18"/>
    <property type="match status" value="1"/>
</dbReference>
<protein>
    <submittedName>
        <fullName evidence="7">AraC family transcriptional regulator</fullName>
    </submittedName>
</protein>
<dbReference type="AlphaFoldDB" id="A0A6H1P9M3"/>
<dbReference type="CDD" id="cd02208">
    <property type="entry name" value="cupin_RmlC-like"/>
    <property type="match status" value="1"/>
</dbReference>
<reference evidence="7 8" key="1">
    <citation type="submission" date="2020-04" db="EMBL/GenBank/DDBJ databases">
        <title>Genome-Wide Identification of 5-Methylcytosine Sites in Bacterial Genomes By High-Throughput Sequencing of MspJI Restriction Fragments.</title>
        <authorList>
            <person name="Wu V."/>
        </authorList>
    </citation>
    <scope>NUCLEOTIDE SEQUENCE [LARGE SCALE GENOMIC DNA]</scope>
    <source>
        <strain evidence="7 8">S2</strain>
    </source>
</reference>
<evidence type="ECO:0000256" key="2">
    <source>
        <dbReference type="ARBA" id="ARBA00023015"/>
    </source>
</evidence>
<keyword evidence="1" id="KW-0963">Cytoplasm</keyword>
<evidence type="ECO:0000256" key="3">
    <source>
        <dbReference type="ARBA" id="ARBA00023125"/>
    </source>
</evidence>
<keyword evidence="4" id="KW-0010">Activator</keyword>
<dbReference type="InterPro" id="IPR009057">
    <property type="entry name" value="Homeodomain-like_sf"/>
</dbReference>
<evidence type="ECO:0000256" key="4">
    <source>
        <dbReference type="ARBA" id="ARBA00023159"/>
    </source>
</evidence>
<dbReference type="Gene3D" id="2.60.120.10">
    <property type="entry name" value="Jelly Rolls"/>
    <property type="match status" value="1"/>
</dbReference>
<evidence type="ECO:0000313" key="7">
    <source>
        <dbReference type="EMBL" id="QIZ10324.1"/>
    </source>
</evidence>
<dbReference type="Gene3D" id="1.10.10.60">
    <property type="entry name" value="Homeodomain-like"/>
    <property type="match status" value="2"/>
</dbReference>